<feature type="domain" description="Carboxyltransferase" evidence="5">
    <location>
        <begin position="258"/>
        <end position="534"/>
    </location>
</feature>
<dbReference type="InterPro" id="IPR003778">
    <property type="entry name" value="CT_A_B"/>
</dbReference>
<dbReference type="Pfam" id="PF02626">
    <property type="entry name" value="CT_A_B"/>
    <property type="match status" value="1"/>
</dbReference>
<dbReference type="Proteomes" id="UP001589707">
    <property type="component" value="Unassembled WGS sequence"/>
</dbReference>
<keyword evidence="2" id="KW-0378">Hydrolase</keyword>
<evidence type="ECO:0000256" key="2">
    <source>
        <dbReference type="ARBA" id="ARBA00022801"/>
    </source>
</evidence>
<organism evidence="6 7">
    <name type="scientific">Brevibacterium otitidis</name>
    <dbReference type="NCBI Taxonomy" id="53364"/>
    <lineage>
        <taxon>Bacteria</taxon>
        <taxon>Bacillati</taxon>
        <taxon>Actinomycetota</taxon>
        <taxon>Actinomycetes</taxon>
        <taxon>Micrococcales</taxon>
        <taxon>Brevibacteriaceae</taxon>
        <taxon>Brevibacterium</taxon>
    </lineage>
</organism>
<feature type="domain" description="Carboxyltransferase" evidence="4">
    <location>
        <begin position="14"/>
        <end position="203"/>
    </location>
</feature>
<evidence type="ECO:0000259" key="5">
    <source>
        <dbReference type="SMART" id="SM00797"/>
    </source>
</evidence>
<dbReference type="SUPFAM" id="SSF50891">
    <property type="entry name" value="Cyclophilin-like"/>
    <property type="match status" value="2"/>
</dbReference>
<evidence type="ECO:0000313" key="7">
    <source>
        <dbReference type="Proteomes" id="UP001589707"/>
    </source>
</evidence>
<dbReference type="SMART" id="SM00797">
    <property type="entry name" value="AHS2"/>
    <property type="match status" value="1"/>
</dbReference>
<reference evidence="6 7" key="1">
    <citation type="submission" date="2024-09" db="EMBL/GenBank/DDBJ databases">
        <authorList>
            <person name="Sun Q."/>
            <person name="Mori K."/>
        </authorList>
    </citation>
    <scope>NUCLEOTIDE SEQUENCE [LARGE SCALE GENOMIC DNA]</scope>
    <source>
        <strain evidence="6 7">JCM 11683</strain>
    </source>
</reference>
<dbReference type="InterPro" id="IPR003833">
    <property type="entry name" value="CT_C_D"/>
</dbReference>
<evidence type="ECO:0000256" key="1">
    <source>
        <dbReference type="ARBA" id="ARBA00022741"/>
    </source>
</evidence>
<protein>
    <submittedName>
        <fullName evidence="6">Carboxyltransferase domain-containing protein</fullName>
    </submittedName>
</protein>
<dbReference type="SMART" id="SM00796">
    <property type="entry name" value="AHS1"/>
    <property type="match status" value="1"/>
</dbReference>
<accession>A0ABV5WZT9</accession>
<comment type="caution">
    <text evidence="6">The sequence shown here is derived from an EMBL/GenBank/DDBJ whole genome shotgun (WGS) entry which is preliminary data.</text>
</comment>
<dbReference type="Gene3D" id="2.40.100.10">
    <property type="entry name" value="Cyclophilin-like"/>
    <property type="match status" value="2"/>
</dbReference>
<dbReference type="Gene3D" id="3.30.1360.40">
    <property type="match status" value="1"/>
</dbReference>
<dbReference type="EMBL" id="JBHMAU010000028">
    <property type="protein sequence ID" value="MFB9775569.1"/>
    <property type="molecule type" value="Genomic_DNA"/>
</dbReference>
<dbReference type="PANTHER" id="PTHR43309">
    <property type="entry name" value="5-OXOPROLINASE SUBUNIT C"/>
    <property type="match status" value="1"/>
</dbReference>
<dbReference type="Pfam" id="PF02682">
    <property type="entry name" value="CT_C_D"/>
    <property type="match status" value="1"/>
</dbReference>
<keyword evidence="1" id="KW-0547">Nucleotide-binding</keyword>
<keyword evidence="3" id="KW-0067">ATP-binding</keyword>
<dbReference type="RefSeq" id="WP_376838806.1">
    <property type="nucleotide sequence ID" value="NZ_JBHMAU010000028.1"/>
</dbReference>
<name>A0ABV5WZT9_9MICO</name>
<dbReference type="InterPro" id="IPR029000">
    <property type="entry name" value="Cyclophilin-like_dom_sf"/>
</dbReference>
<dbReference type="PANTHER" id="PTHR43309:SF3">
    <property type="entry name" value="5-OXOPROLINASE SUBUNIT C"/>
    <property type="match status" value="1"/>
</dbReference>
<evidence type="ECO:0000313" key="6">
    <source>
        <dbReference type="EMBL" id="MFB9775569.1"/>
    </source>
</evidence>
<evidence type="ECO:0000259" key="4">
    <source>
        <dbReference type="SMART" id="SM00796"/>
    </source>
</evidence>
<sequence>MSPADQSGAATSSPDFRPMGTRAVLIELPDTATVMAWHAHLSAHPLDAQIEVIAAARTLLFKAATRRGLDSALAALRELTPDDATAGAHKRIDIDVVYNGEDLEAVAEHYGISTEALIDRHTSEDWLAAFGGFSPGFAYCTAAGSGWDTPRRSSPRTKVPRGSVALAGPFSAVYPIDSPGGWQLLGSSPTPVWDLGENPPNRISPGDEIRYRAVAEEVTLSPATASAPASQPARPAATVTAVGLQALFQDRGRTGHGDTGVPTSGVLDRASARQANRIVGNRGDATVIECLFGGLALRAETDLTLAVTGAEAPVAVGGKPAPLRTPLVAPAGESVEIGAPTHGIRSYVAVRGGFVTSEVLGSTATDTLSRLGPEPISVGQQLKVPVTPDVVAVGGPEPTTLPEGNLTTAELRVVPGPRDDWCAPGELETLTSQVWTVSQESNRIALRLQAGEDGRPLRRAEDTGELASEGMVSGAIQVPPEGQPVLFLADHPVTGGYPVIATVIAEDLDLAAQLPPGAEARFTIHAADLPGEPS</sequence>
<proteinExistence type="predicted"/>
<keyword evidence="7" id="KW-1185">Reference proteome</keyword>
<gene>
    <name evidence="6" type="ORF">ACFFN1_03960</name>
</gene>
<dbReference type="InterPro" id="IPR052708">
    <property type="entry name" value="PxpC"/>
</dbReference>
<evidence type="ECO:0000256" key="3">
    <source>
        <dbReference type="ARBA" id="ARBA00022840"/>
    </source>
</evidence>